<name>A8BE65_GIAIC</name>
<comment type="caution">
    <text evidence="1">The sequence shown here is derived from an EMBL/GenBank/DDBJ whole genome shotgun (WGS) entry which is preliminary data.</text>
</comment>
<protein>
    <submittedName>
        <fullName evidence="1">Uncharacterized protein</fullName>
    </submittedName>
</protein>
<sequence>MSQTLYRQSHWNGERWVHVHIYTNGREKRLTLYGLDTVINTSTFLAICSLQNSSYMYDYGTDTLYECSVYDPLTSDESLSSQLHAVRLTKVLLLRQLRLKVFSDRHTLSTPPCSPGAMRKPQTPLLKLMRNIDTLQPYDHLASRLQPRSLTATPVVSAAICAISQDTLMIFCVQRGFACGNSTPIYTNHLLKVSLSGNDSERLKLQSQFERVHSLIYYNGSLFTIVEQSVALPKTEEDLEEEKRRDEELAKLMRRLSKMDPEDEEYKRLEPYYRSSVEPFETIYALCRIDINTFSVEILMKKRSFMKAFAGDSEDTVTVVMPTYDLSSTITVASYNTVSRELTLSHPALDPWFVIDRTLLESSYLQKSILRNPALSLELELSSAKVCVRPTDLTTEHATQ</sequence>
<dbReference type="KEGG" id="gla:GL50803_009746"/>
<dbReference type="AlphaFoldDB" id="A8BE65"/>
<dbReference type="EMBL" id="AACB03000001">
    <property type="protein sequence ID" value="KAE8305830.1"/>
    <property type="molecule type" value="Genomic_DNA"/>
</dbReference>
<accession>A8BE65</accession>
<reference evidence="1 2" key="1">
    <citation type="journal article" date="2007" name="Science">
        <title>Genomic minimalism in the early diverging intestinal parasite Giardia lamblia.</title>
        <authorList>
            <person name="Morrison H.G."/>
            <person name="McArthur A.G."/>
            <person name="Gillin F.D."/>
            <person name="Aley S.B."/>
            <person name="Adam R.D."/>
            <person name="Olsen G.J."/>
            <person name="Best A.A."/>
            <person name="Cande W.Z."/>
            <person name="Chen F."/>
            <person name="Cipriano M.J."/>
            <person name="Davids B.J."/>
            <person name="Dawson S.C."/>
            <person name="Elmendorf H.G."/>
            <person name="Hehl A.B."/>
            <person name="Holder M.E."/>
            <person name="Huse S.M."/>
            <person name="Kim U.U."/>
            <person name="Lasek-Nesselquist E."/>
            <person name="Manning G."/>
            <person name="Nigam A."/>
            <person name="Nixon J.E."/>
            <person name="Palm D."/>
            <person name="Passamaneck N.E."/>
            <person name="Prabhu A."/>
            <person name="Reich C.I."/>
            <person name="Reiner D.S."/>
            <person name="Samuelson J."/>
            <person name="Svard S.G."/>
            <person name="Sogin M.L."/>
        </authorList>
    </citation>
    <scope>NUCLEOTIDE SEQUENCE [LARGE SCALE GENOMIC DNA]</scope>
    <source>
        <strain evidence="1 2">WB C6</strain>
    </source>
</reference>
<proteinExistence type="predicted"/>
<gene>
    <name evidence="1" type="ORF">GL50803_009746</name>
</gene>
<dbReference type="Proteomes" id="UP000001548">
    <property type="component" value="Unassembled WGS sequence"/>
</dbReference>
<dbReference type="HOGENOM" id="CLU_689726_0_0_1"/>
<dbReference type="GeneID" id="5700500"/>
<dbReference type="RefSeq" id="XP_001707598.1">
    <property type="nucleotide sequence ID" value="XM_001707546.1"/>
</dbReference>
<dbReference type="OMA" id="CRIDINT"/>
<organism evidence="1 2">
    <name type="scientific">Giardia intestinalis (strain ATCC 50803 / WB clone C6)</name>
    <name type="common">Giardia lamblia</name>
    <dbReference type="NCBI Taxonomy" id="184922"/>
    <lineage>
        <taxon>Eukaryota</taxon>
        <taxon>Metamonada</taxon>
        <taxon>Diplomonadida</taxon>
        <taxon>Hexamitidae</taxon>
        <taxon>Giardiinae</taxon>
        <taxon>Giardia</taxon>
    </lineage>
</organism>
<dbReference type="VEuPathDB" id="GiardiaDB:GL50803_9746"/>
<evidence type="ECO:0000313" key="1">
    <source>
        <dbReference type="EMBL" id="KAE8305830.1"/>
    </source>
</evidence>
<evidence type="ECO:0000313" key="2">
    <source>
        <dbReference type="Proteomes" id="UP000001548"/>
    </source>
</evidence>
<keyword evidence="2" id="KW-1185">Reference proteome</keyword>